<dbReference type="PANTHER" id="PTHR30006:SF2">
    <property type="entry name" value="ABC TRANSPORTER SUBSTRATE-BINDING PROTEIN"/>
    <property type="match status" value="1"/>
</dbReference>
<evidence type="ECO:0000256" key="1">
    <source>
        <dbReference type="ARBA" id="ARBA00022729"/>
    </source>
</evidence>
<protein>
    <submittedName>
        <fullName evidence="4">ABC transporter periplasmic substrate-binding protein</fullName>
    </submittedName>
</protein>
<comment type="caution">
    <text evidence="4">The sequence shown here is derived from an EMBL/GenBank/DDBJ whole genome shotgun (WGS) entry which is preliminary data.</text>
</comment>
<proteinExistence type="predicted"/>
<evidence type="ECO:0000256" key="2">
    <source>
        <dbReference type="ARBA" id="ARBA00022764"/>
    </source>
</evidence>
<sequence>MEEIMSSTLRKYAALSLSAALLASTAAFAEPVAEIGIKDADYSLDALIEAAKKEPGITVVDATGKIVTMAEAFTAKYGVKATGVKMNGQNQEQVILREAAANNVRTDVFNMSNLPSVTSEIIVQGAGLSWLPVDLKDQVPAEYQNPAITSLNPWVWAYNSDVHGDKCPIDNIWALTTEEWKGRIAIPDPLLRNETMFWFNQIAEHDDEAMRKAYEEFLGEPLKTEEASATAEWVKRFAKNRPSVTRSDTEVGPIIGAKGQEKPFMGFLSTSIFRDAKKNGYTMGICAGMKPWAGQLTPRVAVIASGTKSPNASKLFVHYMMTEEGMAPQLADGKISSSKGAKIPESEVSGIVNVIDQLYVPHSETAESDYSKLQDWQDFWTINSR</sequence>
<accession>C4WQQ3</accession>
<dbReference type="EMBL" id="ACQA01000002">
    <property type="protein sequence ID" value="EEQ94562.1"/>
    <property type="molecule type" value="Genomic_DNA"/>
</dbReference>
<organism evidence="4 5">
    <name type="scientific">Brucella intermedia LMG 3301</name>
    <dbReference type="NCBI Taxonomy" id="641118"/>
    <lineage>
        <taxon>Bacteria</taxon>
        <taxon>Pseudomonadati</taxon>
        <taxon>Pseudomonadota</taxon>
        <taxon>Alphaproteobacteria</taxon>
        <taxon>Hyphomicrobiales</taxon>
        <taxon>Brucellaceae</taxon>
        <taxon>Brucella/Ochrobactrum group</taxon>
        <taxon>Brucella</taxon>
    </lineage>
</organism>
<feature type="chain" id="PRO_5002943264" evidence="3">
    <location>
        <begin position="30"/>
        <end position="385"/>
    </location>
</feature>
<dbReference type="SUPFAM" id="SSF53850">
    <property type="entry name" value="Periplasmic binding protein-like II"/>
    <property type="match status" value="1"/>
</dbReference>
<keyword evidence="1 3" id="KW-0732">Signal</keyword>
<reference evidence="4 5" key="1">
    <citation type="submission" date="2009-05" db="EMBL/GenBank/DDBJ databases">
        <authorList>
            <person name="Setubal J.C."/>
            <person name="Boyle S."/>
            <person name="Crasta O.R."/>
            <person name="Gillespie J.J."/>
            <person name="Kenyon R.W."/>
            <person name="Lu J."/>
            <person name="Mane S."/>
            <person name="Nagrani S."/>
            <person name="Shallom J.M."/>
            <person name="Shallom S."/>
            <person name="Shukla M."/>
            <person name="Snyder E.E."/>
            <person name="Sobral B.W."/>
            <person name="Wattam A.R."/>
            <person name="Will R."/>
            <person name="Williams K."/>
            <person name="Yoo H."/>
            <person name="Munk C."/>
            <person name="Tapia R."/>
            <person name="Green L."/>
            <person name="Rogers Y."/>
            <person name="Detter J.C."/>
            <person name="Bruce D."/>
            <person name="Brettin T.S."/>
            <person name="Tsolis R."/>
        </authorList>
    </citation>
    <scope>NUCLEOTIDE SEQUENCE [LARGE SCALE GENOMIC DNA]</scope>
    <source>
        <strain evidence="4 5">LMG 3301</strain>
    </source>
</reference>
<evidence type="ECO:0000313" key="4">
    <source>
        <dbReference type="EMBL" id="EEQ94562.1"/>
    </source>
</evidence>
<gene>
    <name evidence="4" type="ORF">OINT_2001799</name>
</gene>
<dbReference type="Gene3D" id="3.40.190.10">
    <property type="entry name" value="Periplasmic binding protein-like II"/>
    <property type="match status" value="2"/>
</dbReference>
<evidence type="ECO:0000313" key="5">
    <source>
        <dbReference type="Proteomes" id="UP000004386"/>
    </source>
</evidence>
<feature type="signal peptide" evidence="3">
    <location>
        <begin position="1"/>
        <end position="29"/>
    </location>
</feature>
<dbReference type="PANTHER" id="PTHR30006">
    <property type="entry name" value="THIAMINE-BINDING PERIPLASMIC PROTEIN-RELATED"/>
    <property type="match status" value="1"/>
</dbReference>
<dbReference type="Proteomes" id="UP000004386">
    <property type="component" value="Unassembled WGS sequence"/>
</dbReference>
<evidence type="ECO:0000256" key="3">
    <source>
        <dbReference type="SAM" id="SignalP"/>
    </source>
</evidence>
<dbReference type="Pfam" id="PF13416">
    <property type="entry name" value="SBP_bac_8"/>
    <property type="match status" value="1"/>
</dbReference>
<keyword evidence="2" id="KW-0574">Periplasm</keyword>
<dbReference type="HOGENOM" id="CLU_054563_0_0_5"/>
<name>C4WQQ3_9HYPH</name>
<dbReference type="InterPro" id="IPR006059">
    <property type="entry name" value="SBP"/>
</dbReference>
<dbReference type="AlphaFoldDB" id="C4WQQ3"/>